<feature type="domain" description="Multidrug resistance protein MdtA-like barrel-sandwich hybrid" evidence="9">
    <location>
        <begin position="68"/>
        <end position="208"/>
    </location>
</feature>
<evidence type="ECO:0000256" key="5">
    <source>
        <dbReference type="ARBA" id="ARBA00022519"/>
    </source>
</evidence>
<accession>A0A1A8XJT3</accession>
<keyword evidence="5" id="KW-0997">Cell inner membrane</keyword>
<dbReference type="InterPro" id="IPR058625">
    <property type="entry name" value="MdtA-like_BSH"/>
</dbReference>
<feature type="domain" description="Multidrug resistance protein MdtA-like beta-barrel" evidence="10">
    <location>
        <begin position="213"/>
        <end position="303"/>
    </location>
</feature>
<dbReference type="RefSeq" id="WP_186406116.1">
    <property type="nucleotide sequence ID" value="NZ_FLQX01000081.1"/>
</dbReference>
<keyword evidence="6" id="KW-0472">Membrane</keyword>
<evidence type="ECO:0000313" key="12">
    <source>
        <dbReference type="EMBL" id="SBT04657.1"/>
    </source>
</evidence>
<comment type="similarity">
    <text evidence="2">Belongs to the membrane fusion protein (MFP) (TC 8.A.1) family.</text>
</comment>
<dbReference type="InterPro" id="IPR058626">
    <property type="entry name" value="MdtA-like_b-barrel"/>
</dbReference>
<dbReference type="GO" id="GO:1990281">
    <property type="term" value="C:efflux pump complex"/>
    <property type="evidence" value="ECO:0007669"/>
    <property type="project" value="TreeGrafter"/>
</dbReference>
<keyword evidence="13" id="KW-1185">Reference proteome</keyword>
<dbReference type="Gene3D" id="2.40.420.20">
    <property type="match status" value="1"/>
</dbReference>
<gene>
    <name evidence="12" type="ORF">ACCAA_1710001</name>
</gene>
<evidence type="ECO:0000259" key="8">
    <source>
        <dbReference type="Pfam" id="PF25876"/>
    </source>
</evidence>
<proteinExistence type="inferred from homology"/>
<evidence type="ECO:0000256" key="2">
    <source>
        <dbReference type="ARBA" id="ARBA00009477"/>
    </source>
</evidence>
<dbReference type="Pfam" id="PF25876">
    <property type="entry name" value="HH_MFP_RND"/>
    <property type="match status" value="1"/>
</dbReference>
<dbReference type="Pfam" id="PF25967">
    <property type="entry name" value="RND-MFP_C"/>
    <property type="match status" value="1"/>
</dbReference>
<dbReference type="Gene3D" id="2.40.30.170">
    <property type="match status" value="1"/>
</dbReference>
<evidence type="ECO:0000256" key="4">
    <source>
        <dbReference type="ARBA" id="ARBA00022475"/>
    </source>
</evidence>
<dbReference type="NCBIfam" id="TIGR01730">
    <property type="entry name" value="RND_mfp"/>
    <property type="match status" value="1"/>
</dbReference>
<dbReference type="InterPro" id="IPR058624">
    <property type="entry name" value="MdtA-like_HH"/>
</dbReference>
<dbReference type="Gene3D" id="1.10.287.470">
    <property type="entry name" value="Helix hairpin bin"/>
    <property type="match status" value="1"/>
</dbReference>
<evidence type="ECO:0000256" key="7">
    <source>
        <dbReference type="SAM" id="MobiDB-lite"/>
    </source>
</evidence>
<feature type="domain" description="Multidrug resistance protein MdtA-like C-terminal permuted SH3" evidence="11">
    <location>
        <begin position="307"/>
        <end position="365"/>
    </location>
</feature>
<dbReference type="Pfam" id="PF25944">
    <property type="entry name" value="Beta-barrel_RND"/>
    <property type="match status" value="1"/>
</dbReference>
<dbReference type="AlphaFoldDB" id="A0A1A8XJT3"/>
<evidence type="ECO:0000313" key="13">
    <source>
        <dbReference type="Proteomes" id="UP000199169"/>
    </source>
</evidence>
<dbReference type="STRING" id="1860102.ACCAA_1710001"/>
<name>A0A1A8XJT3_9PROT</name>
<reference evidence="13" key="1">
    <citation type="submission" date="2016-06" db="EMBL/GenBank/DDBJ databases">
        <authorList>
            <person name="McIlroy S.J."/>
            <person name="Karst S.M."/>
            <person name="Albertsen M."/>
        </authorList>
    </citation>
    <scope>NUCLEOTIDE SEQUENCE [LARGE SCALE GENOMIC DNA]</scope>
</reference>
<evidence type="ECO:0000256" key="6">
    <source>
        <dbReference type="ARBA" id="ARBA00023136"/>
    </source>
</evidence>
<dbReference type="Proteomes" id="UP000199169">
    <property type="component" value="Unassembled WGS sequence"/>
</dbReference>
<dbReference type="Gene3D" id="2.40.50.100">
    <property type="match status" value="1"/>
</dbReference>
<dbReference type="PANTHER" id="PTHR30469">
    <property type="entry name" value="MULTIDRUG RESISTANCE PROTEIN MDTA"/>
    <property type="match status" value="1"/>
</dbReference>
<comment type="subcellular location">
    <subcellularLocation>
        <location evidence="1">Cell membrane</location>
    </subcellularLocation>
</comment>
<keyword evidence="4" id="KW-1003">Cell membrane</keyword>
<organism evidence="12 13">
    <name type="scientific">Candidatus Accumulibacter aalborgensis</name>
    <dbReference type="NCBI Taxonomy" id="1860102"/>
    <lineage>
        <taxon>Bacteria</taxon>
        <taxon>Pseudomonadati</taxon>
        <taxon>Pseudomonadota</taxon>
        <taxon>Betaproteobacteria</taxon>
        <taxon>Candidatus Accumulibacter</taxon>
    </lineage>
</organism>
<evidence type="ECO:0000259" key="9">
    <source>
        <dbReference type="Pfam" id="PF25917"/>
    </source>
</evidence>
<dbReference type="EMBL" id="FLQX01000081">
    <property type="protein sequence ID" value="SBT04657.1"/>
    <property type="molecule type" value="Genomic_DNA"/>
</dbReference>
<keyword evidence="3" id="KW-0813">Transport</keyword>
<dbReference type="InterPro" id="IPR006143">
    <property type="entry name" value="RND_pump_MFP"/>
</dbReference>
<dbReference type="GO" id="GO:0015562">
    <property type="term" value="F:efflux transmembrane transporter activity"/>
    <property type="evidence" value="ECO:0007669"/>
    <property type="project" value="TreeGrafter"/>
</dbReference>
<dbReference type="PANTHER" id="PTHR30469:SF36">
    <property type="entry name" value="BLL3903 PROTEIN"/>
    <property type="match status" value="1"/>
</dbReference>
<dbReference type="Pfam" id="PF25917">
    <property type="entry name" value="BSH_RND"/>
    <property type="match status" value="1"/>
</dbReference>
<evidence type="ECO:0000256" key="1">
    <source>
        <dbReference type="ARBA" id="ARBA00004236"/>
    </source>
</evidence>
<evidence type="ECO:0000259" key="11">
    <source>
        <dbReference type="Pfam" id="PF25967"/>
    </source>
</evidence>
<evidence type="ECO:0000259" key="10">
    <source>
        <dbReference type="Pfam" id="PF25944"/>
    </source>
</evidence>
<sequence length="393" mass="41349">MSKSTGFALAAIAALAVGGGYWYTRVRQPDAAQAIKAPPPVPVVLSRATLKDMPVVVEAVGRGEAYESVSLKSRVDGQVAAVVFTEGQHVRQGDELVRLDATDFTLRLRQAEANAARDEAQLAKARADTARYLALQSRGFVSEEKVNEMRTVEAVATAGLRADQAAVELARSQLSYATIRAPFAGVVGARLIFPGAAVKINETIVAVVNRVRPLYVTFSVPEKHLPQLRAALARGGAGCKSGGCLQVSVWIPGDANRRFAGEVRFIDNAVDMTTGTIQMKAVVDNHDEALMPGQFLRVGMDLDSLPNAVVVANEAVQQGPDGPFVFVVGAQGTAEVRKIEVAASAGGLTAVAKGVQADETVVTDGQLRLTAGARVESRTKPAEPDTAAVAAQK</sequence>
<dbReference type="SUPFAM" id="SSF111369">
    <property type="entry name" value="HlyD-like secretion proteins"/>
    <property type="match status" value="1"/>
</dbReference>
<feature type="region of interest" description="Disordered" evidence="7">
    <location>
        <begin position="372"/>
        <end position="393"/>
    </location>
</feature>
<dbReference type="InterPro" id="IPR058627">
    <property type="entry name" value="MdtA-like_C"/>
</dbReference>
<feature type="domain" description="Multidrug resistance protein MdtA-like alpha-helical hairpin" evidence="8">
    <location>
        <begin position="108"/>
        <end position="177"/>
    </location>
</feature>
<protein>
    <submittedName>
        <fullName evidence="12">Efflux transporter, RND family, MFP subunit</fullName>
    </submittedName>
</protein>
<evidence type="ECO:0000256" key="3">
    <source>
        <dbReference type="ARBA" id="ARBA00022448"/>
    </source>
</evidence>